<dbReference type="Pfam" id="PF00106">
    <property type="entry name" value="adh_short"/>
    <property type="match status" value="1"/>
</dbReference>
<evidence type="ECO:0000313" key="4">
    <source>
        <dbReference type="EMBL" id="QKJ86944.1"/>
    </source>
</evidence>
<evidence type="ECO:0000313" key="5">
    <source>
        <dbReference type="Proteomes" id="UP000505325"/>
    </source>
</evidence>
<dbReference type="PRINTS" id="PR00080">
    <property type="entry name" value="SDRFAMILY"/>
</dbReference>
<dbReference type="NCBIfam" id="NF004824">
    <property type="entry name" value="PRK06180.1"/>
    <property type="match status" value="1"/>
</dbReference>
<dbReference type="RefSeq" id="WP_173633924.1">
    <property type="nucleotide sequence ID" value="NZ_CP054212.1"/>
</dbReference>
<dbReference type="PROSITE" id="PS00061">
    <property type="entry name" value="ADH_SHORT"/>
    <property type="match status" value="1"/>
</dbReference>
<comment type="similarity">
    <text evidence="1 3">Belongs to the short-chain dehydrogenases/reductases (SDR) family.</text>
</comment>
<dbReference type="PANTHER" id="PTHR43976">
    <property type="entry name" value="SHORT CHAIN DEHYDROGENASE"/>
    <property type="match status" value="1"/>
</dbReference>
<proteinExistence type="inferred from homology"/>
<dbReference type="InterPro" id="IPR051911">
    <property type="entry name" value="SDR_oxidoreductase"/>
</dbReference>
<organism evidence="4 5">
    <name type="scientific">Paramixta manurensis</name>
    <dbReference type="NCBI Taxonomy" id="2740817"/>
    <lineage>
        <taxon>Bacteria</taxon>
        <taxon>Pseudomonadati</taxon>
        <taxon>Pseudomonadota</taxon>
        <taxon>Gammaproteobacteria</taxon>
        <taxon>Enterobacterales</taxon>
        <taxon>Erwiniaceae</taxon>
        <taxon>Paramixta</taxon>
    </lineage>
</organism>
<protein>
    <submittedName>
        <fullName evidence="4">Short-chain dehydrogenase</fullName>
    </submittedName>
</protein>
<dbReference type="PRINTS" id="PR00081">
    <property type="entry name" value="GDHRDH"/>
</dbReference>
<dbReference type="Gene3D" id="3.40.50.720">
    <property type="entry name" value="NAD(P)-binding Rossmann-like Domain"/>
    <property type="match status" value="1"/>
</dbReference>
<evidence type="ECO:0000256" key="1">
    <source>
        <dbReference type="ARBA" id="ARBA00006484"/>
    </source>
</evidence>
<keyword evidence="2" id="KW-0560">Oxidoreductase</keyword>
<gene>
    <name evidence="4" type="ORF">PMPD1_1995</name>
</gene>
<dbReference type="InterPro" id="IPR002347">
    <property type="entry name" value="SDR_fam"/>
</dbReference>
<dbReference type="AlphaFoldDB" id="A0A6M8UBM4"/>
<evidence type="ECO:0000256" key="3">
    <source>
        <dbReference type="RuleBase" id="RU000363"/>
    </source>
</evidence>
<name>A0A6M8UBM4_9GAMM</name>
<evidence type="ECO:0000256" key="2">
    <source>
        <dbReference type="ARBA" id="ARBA00023002"/>
    </source>
</evidence>
<dbReference type="Proteomes" id="UP000505325">
    <property type="component" value="Chromosome"/>
</dbReference>
<dbReference type="CDD" id="cd05374">
    <property type="entry name" value="17beta-HSD-like_SDR_c"/>
    <property type="match status" value="1"/>
</dbReference>
<accession>A0A6M8UBM4</accession>
<dbReference type="SUPFAM" id="SSF51735">
    <property type="entry name" value="NAD(P)-binding Rossmann-fold domains"/>
    <property type="match status" value="1"/>
</dbReference>
<dbReference type="GO" id="GO:0016491">
    <property type="term" value="F:oxidoreductase activity"/>
    <property type="evidence" value="ECO:0007669"/>
    <property type="project" value="UniProtKB-KW"/>
</dbReference>
<reference evidence="4 5" key="1">
    <citation type="submission" date="2020-06" db="EMBL/GenBank/DDBJ databases">
        <title>Genome sequence of Paramixta manurensis strain PD-1.</title>
        <authorList>
            <person name="Lee C.W."/>
            <person name="Kim J."/>
        </authorList>
    </citation>
    <scope>NUCLEOTIDE SEQUENCE [LARGE SCALE GENOMIC DNA]</scope>
    <source>
        <strain evidence="4 5">PD-1</strain>
    </source>
</reference>
<sequence>MASKTWFITGISRGFGKALAEAALAKGDTVIGTTRDGTTSITDETGRLNVLPMDITYAASIPEIIKCAVNITGRLDVVVNNAGYGLLGSVEEASENEIEHLFDVNFHGTRRVVQAVLPYLRQQKSGHIVNITSIAGLAPSAGSGYYAAAKFAVEGMSQSLAQEIGPLGIKLTLVEPGAFRTDFLSEHSIRIRPLTIGDYAETAGKALAYLEKMAGEQAGDPARAADAIIHVVEASEPPLHLVLGPDAFRRTQEKHEQFAAELKRWKDVSLSTNFK</sequence>
<dbReference type="KEGG" id="pmak:PMPD1_1995"/>
<dbReference type="InterPro" id="IPR020904">
    <property type="entry name" value="Sc_DH/Rdtase_CS"/>
</dbReference>
<keyword evidence="5" id="KW-1185">Reference proteome</keyword>
<dbReference type="PANTHER" id="PTHR43976:SF16">
    <property type="entry name" value="SHORT-CHAIN DEHYDROGENASE_REDUCTASE FAMILY PROTEIN"/>
    <property type="match status" value="1"/>
</dbReference>
<dbReference type="EMBL" id="CP054212">
    <property type="protein sequence ID" value="QKJ86944.1"/>
    <property type="molecule type" value="Genomic_DNA"/>
</dbReference>
<dbReference type="InterPro" id="IPR036291">
    <property type="entry name" value="NAD(P)-bd_dom_sf"/>
</dbReference>